<accession>A0AAQ3PP99</accession>
<gene>
    <name evidence="3" type="ORF">U9M48_005050</name>
</gene>
<reference evidence="3 4" key="1">
    <citation type="submission" date="2024-02" db="EMBL/GenBank/DDBJ databases">
        <title>High-quality chromosome-scale genome assembly of Pensacola bahiagrass (Paspalum notatum Flugge var. saurae).</title>
        <authorList>
            <person name="Vega J.M."/>
            <person name="Podio M."/>
            <person name="Orjuela J."/>
            <person name="Siena L.A."/>
            <person name="Pessino S.C."/>
            <person name="Combes M.C."/>
            <person name="Mariac C."/>
            <person name="Albertini E."/>
            <person name="Pupilli F."/>
            <person name="Ortiz J.P.A."/>
            <person name="Leblanc O."/>
        </authorList>
    </citation>
    <scope>NUCLEOTIDE SEQUENCE [LARGE SCALE GENOMIC DNA]</scope>
    <source>
        <strain evidence="3">R1</strain>
        <tissue evidence="3">Leaf</tissue>
    </source>
</reference>
<feature type="region of interest" description="Disordered" evidence="1">
    <location>
        <begin position="1"/>
        <end position="55"/>
    </location>
</feature>
<dbReference type="EMBL" id="CP144745">
    <property type="protein sequence ID" value="WVZ54215.1"/>
    <property type="molecule type" value="Genomic_DNA"/>
</dbReference>
<feature type="non-terminal residue" evidence="3">
    <location>
        <position position="1"/>
    </location>
</feature>
<dbReference type="AlphaFoldDB" id="A0AAQ3PP99"/>
<feature type="compositionally biased region" description="Pro residues" evidence="1">
    <location>
        <begin position="40"/>
        <end position="49"/>
    </location>
</feature>
<name>A0AAQ3PP99_PASNO</name>
<feature type="compositionally biased region" description="Pro residues" evidence="1">
    <location>
        <begin position="7"/>
        <end position="18"/>
    </location>
</feature>
<evidence type="ECO:0000256" key="1">
    <source>
        <dbReference type="SAM" id="MobiDB-lite"/>
    </source>
</evidence>
<organism evidence="3 4">
    <name type="scientific">Paspalum notatum var. saurae</name>
    <dbReference type="NCBI Taxonomy" id="547442"/>
    <lineage>
        <taxon>Eukaryota</taxon>
        <taxon>Viridiplantae</taxon>
        <taxon>Streptophyta</taxon>
        <taxon>Embryophyta</taxon>
        <taxon>Tracheophyta</taxon>
        <taxon>Spermatophyta</taxon>
        <taxon>Magnoliopsida</taxon>
        <taxon>Liliopsida</taxon>
        <taxon>Poales</taxon>
        <taxon>Poaceae</taxon>
        <taxon>PACMAD clade</taxon>
        <taxon>Panicoideae</taxon>
        <taxon>Andropogonodae</taxon>
        <taxon>Paspaleae</taxon>
        <taxon>Paspalinae</taxon>
        <taxon>Paspalum</taxon>
    </lineage>
</organism>
<evidence type="ECO:0000259" key="2">
    <source>
        <dbReference type="Pfam" id="PF14291"/>
    </source>
</evidence>
<dbReference type="PANTHER" id="PTHR45749">
    <property type="match status" value="1"/>
</dbReference>
<evidence type="ECO:0000313" key="3">
    <source>
        <dbReference type="EMBL" id="WVZ54215.1"/>
    </source>
</evidence>
<dbReference type="PANTHER" id="PTHR45749:SF34">
    <property type="entry name" value="ZINC FINGER MYM-TYPE PROTEIN 1-LIKE"/>
    <property type="match status" value="1"/>
</dbReference>
<proteinExistence type="predicted"/>
<dbReference type="Pfam" id="PF14291">
    <property type="entry name" value="DUF4371"/>
    <property type="match status" value="1"/>
</dbReference>
<feature type="compositionally biased region" description="Low complexity" evidence="1">
    <location>
        <begin position="19"/>
        <end position="39"/>
    </location>
</feature>
<feature type="region of interest" description="Disordered" evidence="1">
    <location>
        <begin position="100"/>
        <end position="124"/>
    </location>
</feature>
<protein>
    <recommendedName>
        <fullName evidence="2">DUF4371 domain-containing protein</fullName>
    </recommendedName>
</protein>
<dbReference type="InterPro" id="IPR025398">
    <property type="entry name" value="DUF4371"/>
</dbReference>
<dbReference type="Proteomes" id="UP001341281">
    <property type="component" value="Chromosome 01"/>
</dbReference>
<feature type="domain" description="DUF4371" evidence="2">
    <location>
        <begin position="124"/>
        <end position="189"/>
    </location>
</feature>
<keyword evidence="4" id="KW-1185">Reference proteome</keyword>
<sequence>AASSRSSPPPASPPPPPVASRLSPPSASASRRPLAHPAAPASPPPPPVPGGRWPVPGWLPPPLDFPKSRVPSQRCRSPVTSKVQPLLLLDLLHGVKEGRHRGLGRQEGGCSTAGPEPGTGRPEAVPERYVDVKGKVIERFLGIKNVADTTLSALKQALDGMFARYGLSMTRVRGQGYDGASNMRGEFHGLQRKILDENPHAFYIHCFAHQLQLVVVSVAKCCPSIFDFFNITTMIINTVNASCKRRDQLS</sequence>
<evidence type="ECO:0000313" key="4">
    <source>
        <dbReference type="Proteomes" id="UP001341281"/>
    </source>
</evidence>